<proteinExistence type="predicted"/>
<accession>A0A1M5WRD0</accession>
<keyword evidence="1" id="KW-0812">Transmembrane</keyword>
<sequence>MLKIWLFEMKKITKSLFIFIMLVLLIFIILGYFVFVYVNTVRTDDIIMEIKDRVYLQEQHLEDLNQLDNQEEGQNNTGLKEEIDFQKEYLSKEKDMVEAYRQKDWSTILAKEIKDDEDAGIHSTNKIISYSTFPTAFTTETRYQKNKWLRDRGIPPVLPIGTSSWTTMYDVDFGDKRAEAFVKNQSTKYSSTGINFLSHVFKQLFHYVAPIFFVLLFGNMLTKEGIGKNGPIQLLQTQPIRLYQLLISKLAATMTITILILLCVSIFSVLMGTIFDRFGNLDYPVLIYETERSYHFITMGVFLLKVFIISMMVLLFCYSLLFFFSVITRHTLSAVGLTILVIFITHQWNEGFAESLIFSFTPFSYFSVTKVVTNELAVTLNNEYFTYPTGLIILGSYSIIFFLASYFILLKRSNAKK</sequence>
<feature type="transmembrane region" description="Helical" evidence="1">
    <location>
        <begin position="331"/>
        <end position="348"/>
    </location>
</feature>
<keyword evidence="3" id="KW-1185">Reference proteome</keyword>
<dbReference type="OrthoDB" id="2446350at2"/>
<feature type="transmembrane region" description="Helical" evidence="1">
    <location>
        <begin position="384"/>
        <end position="409"/>
    </location>
</feature>
<dbReference type="AlphaFoldDB" id="A0A1M5WRD0"/>
<protein>
    <submittedName>
        <fullName evidence="2">ABC-type transport system involved in multi-copper enzyme maturation, permease component</fullName>
    </submittedName>
</protein>
<gene>
    <name evidence="2" type="ORF">SAMN05421807_11828</name>
</gene>
<reference evidence="3" key="1">
    <citation type="submission" date="2016-11" db="EMBL/GenBank/DDBJ databases">
        <authorList>
            <person name="Varghese N."/>
            <person name="Submissions S."/>
        </authorList>
    </citation>
    <scope>NUCLEOTIDE SEQUENCE [LARGE SCALE GENOMIC DNA]</scope>
    <source>
        <strain evidence="3">CGMCC 1.6496</strain>
    </source>
</reference>
<dbReference type="PANTHER" id="PTHR37305">
    <property type="entry name" value="INTEGRAL MEMBRANE PROTEIN-RELATED"/>
    <property type="match status" value="1"/>
</dbReference>
<keyword evidence="1" id="KW-1133">Transmembrane helix</keyword>
<feature type="transmembrane region" description="Helical" evidence="1">
    <location>
        <begin position="242"/>
        <end position="275"/>
    </location>
</feature>
<evidence type="ECO:0000256" key="1">
    <source>
        <dbReference type="SAM" id="Phobius"/>
    </source>
</evidence>
<organism evidence="2 3">
    <name type="scientific">Virgibacillus chiguensis</name>
    <dbReference type="NCBI Taxonomy" id="411959"/>
    <lineage>
        <taxon>Bacteria</taxon>
        <taxon>Bacillati</taxon>
        <taxon>Bacillota</taxon>
        <taxon>Bacilli</taxon>
        <taxon>Bacillales</taxon>
        <taxon>Bacillaceae</taxon>
        <taxon>Virgibacillus</taxon>
    </lineage>
</organism>
<feature type="transmembrane region" description="Helical" evidence="1">
    <location>
        <begin position="295"/>
        <end position="324"/>
    </location>
</feature>
<keyword evidence="1" id="KW-0472">Membrane</keyword>
<name>A0A1M5WRD0_9BACI</name>
<dbReference type="PANTHER" id="PTHR37305:SF1">
    <property type="entry name" value="MEMBRANE PROTEIN"/>
    <property type="match status" value="1"/>
</dbReference>
<dbReference type="Proteomes" id="UP000184079">
    <property type="component" value="Unassembled WGS sequence"/>
</dbReference>
<evidence type="ECO:0000313" key="2">
    <source>
        <dbReference type="EMBL" id="SHH89991.1"/>
    </source>
</evidence>
<dbReference type="EMBL" id="FQXD01000018">
    <property type="protein sequence ID" value="SHH89991.1"/>
    <property type="molecule type" value="Genomic_DNA"/>
</dbReference>
<feature type="transmembrane region" description="Helical" evidence="1">
    <location>
        <begin position="204"/>
        <end position="221"/>
    </location>
</feature>
<evidence type="ECO:0000313" key="3">
    <source>
        <dbReference type="Proteomes" id="UP000184079"/>
    </source>
</evidence>
<feature type="transmembrane region" description="Helical" evidence="1">
    <location>
        <begin position="16"/>
        <end position="38"/>
    </location>
</feature>